<protein>
    <submittedName>
        <fullName evidence="1">Uncharacterized protein</fullName>
    </submittedName>
</protein>
<dbReference type="Proteomes" id="UP000319160">
    <property type="component" value="Unassembled WGS sequence"/>
</dbReference>
<gene>
    <name evidence="1" type="ORF">FHL15_005896</name>
</gene>
<keyword evidence="2" id="KW-1185">Reference proteome</keyword>
<dbReference type="EMBL" id="VFLP01000030">
    <property type="protein sequence ID" value="TRX93317.1"/>
    <property type="molecule type" value="Genomic_DNA"/>
</dbReference>
<name>A0A553HZD2_9PEZI</name>
<comment type="caution">
    <text evidence="1">The sequence shown here is derived from an EMBL/GenBank/DDBJ whole genome shotgun (WGS) entry which is preliminary data.</text>
</comment>
<sequence length="96" mass="10958">MRLADLVLNLAYDFAQLALEIILHFTLSRILGLDTGFGLGRARHVAVNDADFAFDRSLELVGHALDFAILALNHITRFLLARHVWLLLVPRHFRRL</sequence>
<proteinExistence type="predicted"/>
<accession>A0A553HZD2</accession>
<evidence type="ECO:0000313" key="1">
    <source>
        <dbReference type="EMBL" id="TRX93317.1"/>
    </source>
</evidence>
<evidence type="ECO:0000313" key="2">
    <source>
        <dbReference type="Proteomes" id="UP000319160"/>
    </source>
</evidence>
<organism evidence="1 2">
    <name type="scientific">Xylaria flabelliformis</name>
    <dbReference type="NCBI Taxonomy" id="2512241"/>
    <lineage>
        <taxon>Eukaryota</taxon>
        <taxon>Fungi</taxon>
        <taxon>Dikarya</taxon>
        <taxon>Ascomycota</taxon>
        <taxon>Pezizomycotina</taxon>
        <taxon>Sordariomycetes</taxon>
        <taxon>Xylariomycetidae</taxon>
        <taxon>Xylariales</taxon>
        <taxon>Xylariaceae</taxon>
        <taxon>Xylaria</taxon>
    </lineage>
</organism>
<reference evidence="2" key="1">
    <citation type="submission" date="2019-06" db="EMBL/GenBank/DDBJ databases">
        <title>Draft genome sequence of the griseofulvin-producing fungus Xylaria cubensis strain G536.</title>
        <authorList>
            <person name="Mead M.E."/>
            <person name="Raja H.A."/>
            <person name="Steenwyk J.L."/>
            <person name="Knowles S.L."/>
            <person name="Oberlies N.H."/>
            <person name="Rokas A."/>
        </authorList>
    </citation>
    <scope>NUCLEOTIDE SEQUENCE [LARGE SCALE GENOMIC DNA]</scope>
    <source>
        <strain evidence="2">G536</strain>
    </source>
</reference>
<dbReference type="AlphaFoldDB" id="A0A553HZD2"/>